<evidence type="ECO:0000313" key="1">
    <source>
        <dbReference type="EMBL" id="GAA0390867.1"/>
    </source>
</evidence>
<proteinExistence type="predicted"/>
<organism evidence="1 2">
    <name type="scientific">Paenibacillus motobuensis</name>
    <dbReference type="NCBI Taxonomy" id="295324"/>
    <lineage>
        <taxon>Bacteria</taxon>
        <taxon>Bacillati</taxon>
        <taxon>Bacillota</taxon>
        <taxon>Bacilli</taxon>
        <taxon>Bacillales</taxon>
        <taxon>Paenibacillaceae</taxon>
        <taxon>Paenibacillus</taxon>
    </lineage>
</organism>
<gene>
    <name evidence="1" type="ORF">GCM10008933_22250</name>
</gene>
<comment type="caution">
    <text evidence="1">The sequence shown here is derived from an EMBL/GenBank/DDBJ whole genome shotgun (WGS) entry which is preliminary data.</text>
</comment>
<sequence length="86" mass="9406">MLSIIRLWQSFPEAISNLKNAAGPHYTAAINQAEQTLQQMVPATQQALAVSKSAVEPSVWDAAVRASELAYEVRGRVAKSMGQQMY</sequence>
<keyword evidence="2" id="KW-1185">Reference proteome</keyword>
<dbReference type="EMBL" id="BAAACX010000009">
    <property type="protein sequence ID" value="GAA0390867.1"/>
    <property type="molecule type" value="Genomic_DNA"/>
</dbReference>
<accession>A0ABN0YCD6</accession>
<dbReference type="Proteomes" id="UP001500340">
    <property type="component" value="Unassembled WGS sequence"/>
</dbReference>
<reference evidence="1 2" key="1">
    <citation type="journal article" date="2019" name="Int. J. Syst. Evol. Microbiol.">
        <title>The Global Catalogue of Microorganisms (GCM) 10K type strain sequencing project: providing services to taxonomists for standard genome sequencing and annotation.</title>
        <authorList>
            <consortium name="The Broad Institute Genomics Platform"/>
            <consortium name="The Broad Institute Genome Sequencing Center for Infectious Disease"/>
            <person name="Wu L."/>
            <person name="Ma J."/>
        </authorList>
    </citation>
    <scope>NUCLEOTIDE SEQUENCE [LARGE SCALE GENOMIC DNA]</scope>
    <source>
        <strain evidence="1 2">JCM 12774</strain>
    </source>
</reference>
<protein>
    <submittedName>
        <fullName evidence="1">Uncharacterized protein</fullName>
    </submittedName>
</protein>
<evidence type="ECO:0000313" key="2">
    <source>
        <dbReference type="Proteomes" id="UP001500340"/>
    </source>
</evidence>
<name>A0ABN0YCD6_9BACL</name>